<feature type="domain" description="RCK C-terminal" evidence="8">
    <location>
        <begin position="196"/>
        <end position="280"/>
    </location>
</feature>
<feature type="transmembrane region" description="Helical" evidence="7">
    <location>
        <begin position="51"/>
        <end position="70"/>
    </location>
</feature>
<dbReference type="SUPFAM" id="SSF116726">
    <property type="entry name" value="TrkA C-terminal domain-like"/>
    <property type="match status" value="2"/>
</dbReference>
<dbReference type="OrthoDB" id="9809303at2"/>
<reference evidence="9 10" key="1">
    <citation type="submission" date="2019-04" db="EMBL/GenBank/DDBJ databases">
        <authorList>
            <person name="Hwang J.C."/>
        </authorList>
    </citation>
    <scope>NUCLEOTIDE SEQUENCE [LARGE SCALE GENOMIC DNA]</scope>
    <source>
        <strain evidence="9 10">IMCC35001</strain>
    </source>
</reference>
<dbReference type="GO" id="GO:0006813">
    <property type="term" value="P:potassium ion transport"/>
    <property type="evidence" value="ECO:0007669"/>
    <property type="project" value="InterPro"/>
</dbReference>
<feature type="transmembrane region" description="Helical" evidence="7">
    <location>
        <begin position="431"/>
        <end position="455"/>
    </location>
</feature>
<dbReference type="AlphaFoldDB" id="A0A4U1BGA5"/>
<feature type="domain" description="RCK C-terminal" evidence="8">
    <location>
        <begin position="282"/>
        <end position="366"/>
    </location>
</feature>
<dbReference type="PANTHER" id="PTHR43652:SF2">
    <property type="entry name" value="BASIC AMINO ACID ANTIPORTER YFCC-RELATED"/>
    <property type="match status" value="1"/>
</dbReference>
<comment type="subcellular location">
    <subcellularLocation>
        <location evidence="1">Membrane</location>
        <topology evidence="1">Multi-pass membrane protein</topology>
    </subcellularLocation>
</comment>
<feature type="transmembrane region" description="Helical" evidence="7">
    <location>
        <begin position="512"/>
        <end position="530"/>
    </location>
</feature>
<accession>A0A4U1BGA5</accession>
<feature type="transmembrane region" description="Helical" evidence="7">
    <location>
        <begin position="172"/>
        <end position="194"/>
    </location>
</feature>
<proteinExistence type="predicted"/>
<evidence type="ECO:0000256" key="6">
    <source>
        <dbReference type="ARBA" id="ARBA00023136"/>
    </source>
</evidence>
<evidence type="ECO:0000313" key="9">
    <source>
        <dbReference type="EMBL" id="TKB49993.1"/>
    </source>
</evidence>
<evidence type="ECO:0000256" key="4">
    <source>
        <dbReference type="ARBA" id="ARBA00022737"/>
    </source>
</evidence>
<dbReference type="InterPro" id="IPR004680">
    <property type="entry name" value="Cit_transptr-like_dom"/>
</dbReference>
<evidence type="ECO:0000256" key="5">
    <source>
        <dbReference type="ARBA" id="ARBA00022989"/>
    </source>
</evidence>
<keyword evidence="5 7" id="KW-1133">Transmembrane helix</keyword>
<dbReference type="PROSITE" id="PS51202">
    <property type="entry name" value="RCK_C"/>
    <property type="match status" value="2"/>
</dbReference>
<dbReference type="RefSeq" id="WP_136852541.1">
    <property type="nucleotide sequence ID" value="NZ_SWCI01000003.1"/>
</dbReference>
<keyword evidence="3 7" id="KW-0812">Transmembrane</keyword>
<evidence type="ECO:0000259" key="8">
    <source>
        <dbReference type="PROSITE" id="PS51202"/>
    </source>
</evidence>
<keyword evidence="10" id="KW-1185">Reference proteome</keyword>
<dbReference type="GO" id="GO:0008324">
    <property type="term" value="F:monoatomic cation transmembrane transporter activity"/>
    <property type="evidence" value="ECO:0007669"/>
    <property type="project" value="InterPro"/>
</dbReference>
<evidence type="ECO:0000256" key="1">
    <source>
        <dbReference type="ARBA" id="ARBA00004141"/>
    </source>
</evidence>
<feature type="transmembrane region" description="Helical" evidence="7">
    <location>
        <begin position="27"/>
        <end position="45"/>
    </location>
</feature>
<evidence type="ECO:0000256" key="7">
    <source>
        <dbReference type="SAM" id="Phobius"/>
    </source>
</evidence>
<organism evidence="9 10">
    <name type="scientific">Ferrimonas sediminicola</name>
    <dbReference type="NCBI Taxonomy" id="2569538"/>
    <lineage>
        <taxon>Bacteria</taxon>
        <taxon>Pseudomonadati</taxon>
        <taxon>Pseudomonadota</taxon>
        <taxon>Gammaproteobacteria</taxon>
        <taxon>Alteromonadales</taxon>
        <taxon>Ferrimonadaceae</taxon>
        <taxon>Ferrimonas</taxon>
    </lineage>
</organism>
<feature type="transmembrane region" description="Helical" evidence="7">
    <location>
        <begin position="381"/>
        <end position="410"/>
    </location>
</feature>
<feature type="transmembrane region" description="Helical" evidence="7">
    <location>
        <begin position="461"/>
        <end position="481"/>
    </location>
</feature>
<dbReference type="EMBL" id="SWCI01000003">
    <property type="protein sequence ID" value="TKB49993.1"/>
    <property type="molecule type" value="Genomic_DNA"/>
</dbReference>
<dbReference type="PANTHER" id="PTHR43652">
    <property type="entry name" value="BASIC AMINO ACID ANTIPORTER YFCC-RELATED"/>
    <property type="match status" value="1"/>
</dbReference>
<dbReference type="GO" id="GO:0005886">
    <property type="term" value="C:plasma membrane"/>
    <property type="evidence" value="ECO:0007669"/>
    <property type="project" value="TreeGrafter"/>
</dbReference>
<keyword evidence="6 7" id="KW-0472">Membrane</keyword>
<dbReference type="Proteomes" id="UP000305674">
    <property type="component" value="Unassembled WGS sequence"/>
</dbReference>
<dbReference type="Gene3D" id="3.30.70.1450">
    <property type="entry name" value="Regulator of K+ conductance, C-terminal domain"/>
    <property type="match status" value="2"/>
</dbReference>
<keyword evidence="4" id="KW-0677">Repeat</keyword>
<dbReference type="InterPro" id="IPR051679">
    <property type="entry name" value="DASS-Related_Transporters"/>
</dbReference>
<gene>
    <name evidence="9" type="ORF">FCL40_07535</name>
</gene>
<feature type="transmembrane region" description="Helical" evidence="7">
    <location>
        <begin position="91"/>
        <end position="116"/>
    </location>
</feature>
<comment type="caution">
    <text evidence="9">The sequence shown here is derived from an EMBL/GenBank/DDBJ whole genome shotgun (WGS) entry which is preliminary data.</text>
</comment>
<keyword evidence="2" id="KW-0813">Transport</keyword>
<feature type="transmembrane region" description="Helical" evidence="7">
    <location>
        <begin position="550"/>
        <end position="570"/>
    </location>
</feature>
<protein>
    <submittedName>
        <fullName evidence="9">SLC13 family permease</fullName>
    </submittedName>
</protein>
<name>A0A4U1BGA5_9GAMM</name>
<dbReference type="Pfam" id="PF02080">
    <property type="entry name" value="TrkA_C"/>
    <property type="match status" value="2"/>
</dbReference>
<evidence type="ECO:0000313" key="10">
    <source>
        <dbReference type="Proteomes" id="UP000305674"/>
    </source>
</evidence>
<feature type="transmembrane region" description="Helical" evidence="7">
    <location>
        <begin position="136"/>
        <end position="160"/>
    </location>
</feature>
<evidence type="ECO:0000256" key="2">
    <source>
        <dbReference type="ARBA" id="ARBA00022448"/>
    </source>
</evidence>
<dbReference type="InterPro" id="IPR036721">
    <property type="entry name" value="RCK_C_sf"/>
</dbReference>
<sequence>MTAVHGQLLALAASLFLGLVFTRLRPVLLFSGGAIALVMLGQLPMDRLLNLAANPAVISLLLLLLASAGVEKTRLLGWLSGRLFRGSYRSTLMRMGGGTLAASAFLNNTAVVAALMGRVRSNADHLPSRLLLPLSYAAILGGTLTLVGTSTNLIVNSFLLEAGKPGLAMFDFLPVGLGAAVAGLGLILLLSPLLPHNRHDREEEDPYFIEAKLQPGSPLAGRTVQENGLRALERLYLAEVVRRHQVISPVSPDTRLEEGDKLVFCGDVSRVTLLSQFRGLTLFAEGQAPLERQLTEVIVSPTSTILGQTLKSAEFRSRFDAAVVAMRRRGARLSGKLGQISIEAGDVLVLATGPGFVPSPRHFFVVGDTQLQAPLKPLQEWLAIGGFVTALALSALGWVELVAALALLLLVMVSTGILSAQEVRARFPFEIWLIITGALAVADSVAQSGLALLASEQLHRLFNGQGVLVAFVGVYLVALLLTELMTNNAAAALSLPLALGLADAFGTSAMPFVMAVAYGASASFISPFSYQTNLMVMSLGQYRLRDYLRLGLPLSLLYSAVVLTLIPRFFPF</sequence>
<dbReference type="InterPro" id="IPR006037">
    <property type="entry name" value="RCK_C"/>
</dbReference>
<dbReference type="Pfam" id="PF03600">
    <property type="entry name" value="CitMHS"/>
    <property type="match status" value="1"/>
</dbReference>
<evidence type="ECO:0000256" key="3">
    <source>
        <dbReference type="ARBA" id="ARBA00022692"/>
    </source>
</evidence>